<evidence type="ECO:0000256" key="2">
    <source>
        <dbReference type="SAM" id="Phobius"/>
    </source>
</evidence>
<dbReference type="InterPro" id="IPR049326">
    <property type="entry name" value="Rhodopsin_dom_fungi"/>
</dbReference>
<organism evidence="4 5">
    <name type="scientific">Stereocaulon virgatum</name>
    <dbReference type="NCBI Taxonomy" id="373712"/>
    <lineage>
        <taxon>Eukaryota</taxon>
        <taxon>Fungi</taxon>
        <taxon>Dikarya</taxon>
        <taxon>Ascomycota</taxon>
        <taxon>Pezizomycotina</taxon>
        <taxon>Lecanoromycetes</taxon>
        <taxon>OSLEUM clade</taxon>
        <taxon>Lecanoromycetidae</taxon>
        <taxon>Lecanorales</taxon>
        <taxon>Lecanorineae</taxon>
        <taxon>Stereocaulaceae</taxon>
        <taxon>Stereocaulon</taxon>
    </lineage>
</organism>
<dbReference type="PANTHER" id="PTHR38794">
    <property type="entry name" value="INTEGRAL MEMBRANE PROTEIN"/>
    <property type="match status" value="1"/>
</dbReference>
<evidence type="ECO:0000313" key="4">
    <source>
        <dbReference type="EMBL" id="KAL2037456.1"/>
    </source>
</evidence>
<keyword evidence="5" id="KW-1185">Reference proteome</keyword>
<keyword evidence="2" id="KW-1133">Transmembrane helix</keyword>
<dbReference type="Pfam" id="PF20684">
    <property type="entry name" value="Fung_rhodopsin"/>
    <property type="match status" value="1"/>
</dbReference>
<protein>
    <recommendedName>
        <fullName evidence="3">Rhodopsin domain-containing protein</fullName>
    </recommendedName>
</protein>
<dbReference type="PANTHER" id="PTHR38794:SF1">
    <property type="entry name" value="INTEGRAL MEMBRANE PROTEIN"/>
    <property type="match status" value="1"/>
</dbReference>
<evidence type="ECO:0000259" key="3">
    <source>
        <dbReference type="Pfam" id="PF20684"/>
    </source>
</evidence>
<keyword evidence="2" id="KW-0812">Transmembrane</keyword>
<feature type="transmembrane region" description="Helical" evidence="2">
    <location>
        <begin position="103"/>
        <end position="124"/>
    </location>
</feature>
<accession>A0ABR3ZXL2</accession>
<feature type="transmembrane region" description="Helical" evidence="2">
    <location>
        <begin position="27"/>
        <end position="50"/>
    </location>
</feature>
<feature type="domain" description="Rhodopsin" evidence="3">
    <location>
        <begin position="42"/>
        <end position="277"/>
    </location>
</feature>
<comment type="caution">
    <text evidence="4">The sequence shown here is derived from an EMBL/GenBank/DDBJ whole genome shotgun (WGS) entry which is preliminary data.</text>
</comment>
<keyword evidence="2" id="KW-0472">Membrane</keyword>
<feature type="transmembrane region" description="Helical" evidence="2">
    <location>
        <begin position="212"/>
        <end position="234"/>
    </location>
</feature>
<feature type="transmembrane region" description="Helical" evidence="2">
    <location>
        <begin position="254"/>
        <end position="272"/>
    </location>
</feature>
<sequence>MSSISNLIITEGPLWDQPANHGPVVSVMTWLLIVIAILAVLARILTRLVVVHTIRFDDMCILLALLFAVGQSIAISLQTAAGLGRPIGLLSSSQIMRFEKNAYAADILYVVALTLTKASVMLYLQSLTPIRGQRAANYALGGITGLWAVSSILVFAFKCRLPSAWKFINGKCIDVVAFWIYFDIMNILSDSALIAIPFWILGSLQMCTRRKIVILICFSARIFTVVATAIQIYYTHTQISGSKNLTFDLWQVVLWTEIVQALSLITACIPYLKPFLEALETGMIRADGGATTRKGLGDYSSSQGSRGYQKHSSSNNGKKRRSRDPPSENDDSIALGSFHPGDMKTQTANISARGRGLETDADSQSSQSKIIKKQIDWTLKDELRVAQAV</sequence>
<feature type="transmembrane region" description="Helical" evidence="2">
    <location>
        <begin position="136"/>
        <end position="157"/>
    </location>
</feature>
<feature type="transmembrane region" description="Helical" evidence="2">
    <location>
        <begin position="62"/>
        <end position="83"/>
    </location>
</feature>
<evidence type="ECO:0000313" key="5">
    <source>
        <dbReference type="Proteomes" id="UP001590950"/>
    </source>
</evidence>
<feature type="region of interest" description="Disordered" evidence="1">
    <location>
        <begin position="295"/>
        <end position="345"/>
    </location>
</feature>
<gene>
    <name evidence="4" type="ORF">N7G274_009736</name>
</gene>
<dbReference type="EMBL" id="JBEFKJ010000040">
    <property type="protein sequence ID" value="KAL2037456.1"/>
    <property type="molecule type" value="Genomic_DNA"/>
</dbReference>
<dbReference type="Proteomes" id="UP001590950">
    <property type="component" value="Unassembled WGS sequence"/>
</dbReference>
<proteinExistence type="predicted"/>
<reference evidence="4 5" key="1">
    <citation type="submission" date="2024-09" db="EMBL/GenBank/DDBJ databases">
        <title>Rethinking Asexuality: The Enigmatic Case of Functional Sexual Genes in Lepraria (Stereocaulaceae).</title>
        <authorList>
            <person name="Doellman M."/>
            <person name="Sun Y."/>
            <person name="Barcenas-Pena A."/>
            <person name="Lumbsch H.T."/>
            <person name="Grewe F."/>
        </authorList>
    </citation>
    <scope>NUCLEOTIDE SEQUENCE [LARGE SCALE GENOMIC DNA]</scope>
    <source>
        <strain evidence="4 5">Mercado 3170</strain>
    </source>
</reference>
<name>A0ABR3ZXL2_9LECA</name>
<evidence type="ECO:0000256" key="1">
    <source>
        <dbReference type="SAM" id="MobiDB-lite"/>
    </source>
</evidence>
<feature type="transmembrane region" description="Helical" evidence="2">
    <location>
        <begin position="177"/>
        <end position="200"/>
    </location>
</feature>